<evidence type="ECO:0000259" key="3">
    <source>
        <dbReference type="Pfam" id="PF13649"/>
    </source>
</evidence>
<organism evidence="4 6">
    <name type="scientific">Caproicibacterium lactatifermentans</name>
    <dbReference type="NCBI Taxonomy" id="2666138"/>
    <lineage>
        <taxon>Bacteria</taxon>
        <taxon>Bacillati</taxon>
        <taxon>Bacillota</taxon>
        <taxon>Clostridia</taxon>
        <taxon>Eubacteriales</taxon>
        <taxon>Oscillospiraceae</taxon>
        <taxon>Caproicibacterium</taxon>
    </lineage>
</organism>
<dbReference type="PANTHER" id="PTHR43861">
    <property type="entry name" value="TRANS-ACONITATE 2-METHYLTRANSFERASE-RELATED"/>
    <property type="match status" value="1"/>
</dbReference>
<evidence type="ECO:0000313" key="5">
    <source>
        <dbReference type="EMBL" id="QKO30759.1"/>
    </source>
</evidence>
<keyword evidence="7" id="KW-1185">Reference proteome</keyword>
<dbReference type="Proteomes" id="UP000509623">
    <property type="component" value="Chromosome"/>
</dbReference>
<feature type="domain" description="Methyltransferase" evidence="3">
    <location>
        <begin position="51"/>
        <end position="144"/>
    </location>
</feature>
<keyword evidence="2 4" id="KW-0808">Transferase</keyword>
<dbReference type="GO" id="GO:0008168">
    <property type="term" value="F:methyltransferase activity"/>
    <property type="evidence" value="ECO:0007669"/>
    <property type="project" value="UniProtKB-KW"/>
</dbReference>
<evidence type="ECO:0000313" key="6">
    <source>
        <dbReference type="Proteomes" id="UP000501316"/>
    </source>
</evidence>
<dbReference type="Gene3D" id="3.40.50.150">
    <property type="entry name" value="Vaccinia Virus protein VP39"/>
    <property type="match status" value="1"/>
</dbReference>
<keyword evidence="1 4" id="KW-0489">Methyltransferase</keyword>
<dbReference type="RefSeq" id="WP_086035500.1">
    <property type="nucleotide sequence ID" value="NZ_CP046051.1"/>
</dbReference>
<dbReference type="EMBL" id="CP046051">
    <property type="protein sequence ID" value="QKN24172.1"/>
    <property type="molecule type" value="Genomic_DNA"/>
</dbReference>
<dbReference type="Pfam" id="PF13649">
    <property type="entry name" value="Methyltransf_25"/>
    <property type="match status" value="1"/>
</dbReference>
<evidence type="ECO:0000256" key="2">
    <source>
        <dbReference type="ARBA" id="ARBA00022679"/>
    </source>
</evidence>
<evidence type="ECO:0000313" key="7">
    <source>
        <dbReference type="Proteomes" id="UP000509623"/>
    </source>
</evidence>
<accession>A0A859DTG3</accession>
<dbReference type="CDD" id="cd02440">
    <property type="entry name" value="AdoMet_MTases"/>
    <property type="match status" value="1"/>
</dbReference>
<reference evidence="6 7" key="1">
    <citation type="submission" date="2019-11" db="EMBL/GenBank/DDBJ databases">
        <authorList>
            <person name="Ren C."/>
            <person name="Wang H."/>
            <person name="Xu Y."/>
        </authorList>
    </citation>
    <scope>NUCLEOTIDE SEQUENCE [LARGE SCALE GENOMIC DNA]</scope>
    <source>
        <strain evidence="7">JNU-WLY1368</strain>
        <strain evidence="4 6">LBM 19010</strain>
    </source>
</reference>
<proteinExistence type="predicted"/>
<dbReference type="KEGG" id="clf:GJQ69_06555"/>
<evidence type="ECO:0000256" key="1">
    <source>
        <dbReference type="ARBA" id="ARBA00022603"/>
    </source>
</evidence>
<sequence length="208" mass="23426">MRNEQGFDEWAETYDESVSKNEQEESYPFAGYHTVLQTIYKTVTTGKAPAVLDIGFGTGVLTKKLYDAGCRISGIDFSRKMIDTAQPKMPKATLVQADFSKGVPPQLAGQTYDDIISTYAFHHLTDEQKAVFLRELLQTLNPGGRILIGDVMFPTDKERQACREKSGSTWDENEHYLDIASFTKQFPEASFHRISFCAGILTFTKDEK</sequence>
<gene>
    <name evidence="4" type="ORF">GJQ69_06555</name>
    <name evidence="5" type="ORF">GKP14_06970</name>
</gene>
<dbReference type="AlphaFoldDB" id="A0A859DTG3"/>
<dbReference type="InterPro" id="IPR029063">
    <property type="entry name" value="SAM-dependent_MTases_sf"/>
</dbReference>
<dbReference type="PANTHER" id="PTHR43861:SF1">
    <property type="entry name" value="TRANS-ACONITATE 2-METHYLTRANSFERASE"/>
    <property type="match status" value="1"/>
</dbReference>
<evidence type="ECO:0000313" key="4">
    <source>
        <dbReference type="EMBL" id="QKN24172.1"/>
    </source>
</evidence>
<name>A0A859DTG3_9FIRM</name>
<protein>
    <submittedName>
        <fullName evidence="4">Methyltransferase domain-containing protein</fullName>
    </submittedName>
</protein>
<dbReference type="Proteomes" id="UP000501316">
    <property type="component" value="Chromosome"/>
</dbReference>
<dbReference type="GO" id="GO:0032259">
    <property type="term" value="P:methylation"/>
    <property type="evidence" value="ECO:0007669"/>
    <property type="project" value="UniProtKB-KW"/>
</dbReference>
<dbReference type="EMBL" id="CP046161">
    <property type="protein sequence ID" value="QKO30759.1"/>
    <property type="molecule type" value="Genomic_DNA"/>
</dbReference>
<dbReference type="SUPFAM" id="SSF53335">
    <property type="entry name" value="S-adenosyl-L-methionine-dependent methyltransferases"/>
    <property type="match status" value="1"/>
</dbReference>
<reference evidence="5" key="3">
    <citation type="journal article" date="2022" name="Int. J. Syst. Evol. Microbiol.">
        <title>Caproicibacterium lactatifermentans sp. nov., isolated from pit clay used for the production of Chinese strong aroma-type liquor.</title>
        <authorList>
            <person name="Wang H."/>
            <person name="Gu Y."/>
            <person name="Zhao D."/>
            <person name="Qiao Z."/>
            <person name="Zheng J."/>
            <person name="Gao J."/>
            <person name="Ren C."/>
            <person name="Xu Y."/>
        </authorList>
    </citation>
    <scope>NUCLEOTIDE SEQUENCE</scope>
    <source>
        <strain evidence="5">JNU-WLY1368</strain>
    </source>
</reference>
<dbReference type="InterPro" id="IPR041698">
    <property type="entry name" value="Methyltransf_25"/>
</dbReference>
<reference evidence="5" key="2">
    <citation type="journal article" date="2021" name="Appl. Environ. Microbiol.">
        <title>Adaptability of a Caproate-Producing Bacterium Contributes to Its Dominance in an Anaerobic Fermentation System.</title>
        <authorList>
            <person name="Wang H."/>
            <person name="Gu Y."/>
            <person name="Zhou W."/>
            <person name="Zhao D."/>
            <person name="Qiao Z."/>
            <person name="Zheng J."/>
            <person name="Gao J."/>
            <person name="Chen X."/>
            <person name="Ren C."/>
            <person name="Xu Y."/>
        </authorList>
    </citation>
    <scope>NUCLEOTIDE SEQUENCE</scope>
    <source>
        <strain evidence="5">JNU-WLY1368</strain>
    </source>
</reference>